<comment type="caution">
    <text evidence="3">The sequence shown here is derived from an EMBL/GenBank/DDBJ whole genome shotgun (WGS) entry which is preliminary data.</text>
</comment>
<dbReference type="Gene3D" id="2.40.50.200">
    <property type="entry name" value="Bacterial OB-fold"/>
    <property type="match status" value="1"/>
</dbReference>
<evidence type="ECO:0000313" key="4">
    <source>
        <dbReference type="Proteomes" id="UP000051221"/>
    </source>
</evidence>
<accession>A0A0Q2N471</accession>
<organism evidence="3 4">
    <name type="scientific">Vibrio furnissii</name>
    <dbReference type="NCBI Taxonomy" id="29494"/>
    <lineage>
        <taxon>Bacteria</taxon>
        <taxon>Pseudomonadati</taxon>
        <taxon>Pseudomonadota</taxon>
        <taxon>Gammaproteobacteria</taxon>
        <taxon>Vibrionales</taxon>
        <taxon>Vibrionaceae</taxon>
        <taxon>Vibrio</taxon>
    </lineage>
</organism>
<dbReference type="InterPro" id="IPR005220">
    <property type="entry name" value="CarO-like"/>
</dbReference>
<dbReference type="InterPro" id="IPR036700">
    <property type="entry name" value="BOBF_sf"/>
</dbReference>
<dbReference type="PANTHER" id="PTHR36571">
    <property type="entry name" value="PROTEIN YGIW"/>
    <property type="match status" value="1"/>
</dbReference>
<keyword evidence="4" id="KW-1185">Reference proteome</keyword>
<protein>
    <submittedName>
        <fullName evidence="3">Uncharacterized protein</fullName>
    </submittedName>
</protein>
<dbReference type="SUPFAM" id="SSF101756">
    <property type="entry name" value="Hypothetical protein YgiW"/>
    <property type="match status" value="1"/>
</dbReference>
<dbReference type="NCBIfam" id="NF033674">
    <property type="entry name" value="stress_OB_fold"/>
    <property type="match status" value="1"/>
</dbReference>
<dbReference type="InParanoid" id="A0A0Q2N471"/>
<keyword evidence="1 2" id="KW-0732">Signal</keyword>
<gene>
    <name evidence="3" type="ORF">AMR76_06120</name>
</gene>
<evidence type="ECO:0000256" key="1">
    <source>
        <dbReference type="ARBA" id="ARBA00022729"/>
    </source>
</evidence>
<dbReference type="AlphaFoldDB" id="A0A0Q2N471"/>
<feature type="signal peptide" evidence="2">
    <location>
        <begin position="1"/>
        <end position="22"/>
    </location>
</feature>
<dbReference type="Pfam" id="PF04076">
    <property type="entry name" value="BOF"/>
    <property type="match status" value="1"/>
</dbReference>
<evidence type="ECO:0000256" key="2">
    <source>
        <dbReference type="SAM" id="SignalP"/>
    </source>
</evidence>
<feature type="chain" id="PRO_5006194796" evidence="2">
    <location>
        <begin position="23"/>
        <end position="123"/>
    </location>
</feature>
<dbReference type="RefSeq" id="WP_055465617.1">
    <property type="nucleotide sequence ID" value="NZ_CP119522.1"/>
</dbReference>
<dbReference type="PANTHER" id="PTHR36571:SF1">
    <property type="entry name" value="PROTEIN YGIW"/>
    <property type="match status" value="1"/>
</dbReference>
<proteinExistence type="predicted"/>
<name>A0A0Q2N471_VIBFU</name>
<evidence type="ECO:0000313" key="3">
    <source>
        <dbReference type="EMBL" id="KQH86663.1"/>
    </source>
</evidence>
<sequence length="123" mass="13748">MKKSNVLFAASALILAPTLAFAGEKHHGNTVQFNGPVEVTSVQSLLDESTWFGDKDVVVEGHLLRQVRKDTFVFSDGNTEIQVELDDDITLNQPLDPQTKVRLYGEFENGRTPEIEVEHIQLL</sequence>
<dbReference type="EMBL" id="LKHS01000005">
    <property type="protein sequence ID" value="KQH86663.1"/>
    <property type="molecule type" value="Genomic_DNA"/>
</dbReference>
<reference evidence="3 4" key="1">
    <citation type="submission" date="2015-08" db="EMBL/GenBank/DDBJ databases">
        <title>Antibacterial properties of a collection of Vibrionaceae strains.</title>
        <authorList>
            <person name="Giubergia S."/>
        </authorList>
    </citation>
    <scope>NUCLEOTIDE SEQUENCE [LARGE SCALE GENOMIC DNA]</scope>
    <source>
        <strain evidence="3 4">S0821</strain>
    </source>
</reference>
<dbReference type="Proteomes" id="UP000051221">
    <property type="component" value="Unassembled WGS sequence"/>
</dbReference>